<dbReference type="Proteomes" id="UP000439903">
    <property type="component" value="Unassembled WGS sequence"/>
</dbReference>
<keyword evidence="2" id="KW-1185">Reference proteome</keyword>
<evidence type="ECO:0000313" key="2">
    <source>
        <dbReference type="Proteomes" id="UP000439903"/>
    </source>
</evidence>
<gene>
    <name evidence="1" type="ORF">F8M41_002993</name>
</gene>
<dbReference type="OrthoDB" id="275783at2759"/>
<protein>
    <submittedName>
        <fullName evidence="1">Integrator complex subunit 7</fullName>
    </submittedName>
</protein>
<name>A0A8H3XBY6_GIGMA</name>
<accession>A0A8H3XBY6</accession>
<reference evidence="1 2" key="1">
    <citation type="journal article" date="2019" name="Environ. Microbiol.">
        <title>At the nexus of three kingdoms: the genome of the mycorrhizal fungus Gigaspora margarita provides insights into plant, endobacterial and fungal interactions.</title>
        <authorList>
            <person name="Venice F."/>
            <person name="Ghignone S."/>
            <person name="Salvioli di Fossalunga A."/>
            <person name="Amselem J."/>
            <person name="Novero M."/>
            <person name="Xianan X."/>
            <person name="Sedzielewska Toro K."/>
            <person name="Morin E."/>
            <person name="Lipzen A."/>
            <person name="Grigoriev I.V."/>
            <person name="Henrissat B."/>
            <person name="Martin F.M."/>
            <person name="Bonfante P."/>
        </authorList>
    </citation>
    <scope>NUCLEOTIDE SEQUENCE [LARGE SCALE GENOMIC DNA]</scope>
    <source>
        <strain evidence="1 2">BEG34</strain>
    </source>
</reference>
<dbReference type="EMBL" id="WTPW01001258">
    <property type="protein sequence ID" value="KAF0445975.1"/>
    <property type="molecule type" value="Genomic_DNA"/>
</dbReference>
<evidence type="ECO:0000313" key="1">
    <source>
        <dbReference type="EMBL" id="KAF0445975.1"/>
    </source>
</evidence>
<dbReference type="AlphaFoldDB" id="A0A8H3XBY6"/>
<proteinExistence type="predicted"/>
<organism evidence="1 2">
    <name type="scientific">Gigaspora margarita</name>
    <dbReference type="NCBI Taxonomy" id="4874"/>
    <lineage>
        <taxon>Eukaryota</taxon>
        <taxon>Fungi</taxon>
        <taxon>Fungi incertae sedis</taxon>
        <taxon>Mucoromycota</taxon>
        <taxon>Glomeromycotina</taxon>
        <taxon>Glomeromycetes</taxon>
        <taxon>Diversisporales</taxon>
        <taxon>Gigasporaceae</taxon>
        <taxon>Gigaspora</taxon>
    </lineage>
</organism>
<comment type="caution">
    <text evidence="1">The sequence shown here is derived from an EMBL/GenBank/DDBJ whole genome shotgun (WGS) entry which is preliminary data.</text>
</comment>
<sequence>MQEYITTNNDDIFAEVSKFILMVSKLRKSIIQILKQNLIAVLKSSELLSMPRSFTLLAKTALEVPPKVNTEAESFQQMIIATIQSFGQIDESTICNNQ</sequence>